<dbReference type="InterPro" id="IPR006290">
    <property type="entry name" value="CztS_silS_copS"/>
</dbReference>
<evidence type="ECO:0000256" key="11">
    <source>
        <dbReference type="ARBA" id="ARBA00022989"/>
    </source>
</evidence>
<dbReference type="SMART" id="SM00388">
    <property type="entry name" value="HisKA"/>
    <property type="match status" value="1"/>
</dbReference>
<dbReference type="AlphaFoldDB" id="A0A2Z2NQT4"/>
<dbReference type="Pfam" id="PF00512">
    <property type="entry name" value="HisKA"/>
    <property type="match status" value="1"/>
</dbReference>
<protein>
    <recommendedName>
        <fullName evidence="14">Sensor protein</fullName>
        <ecNumber evidence="14">2.7.13.3</ecNumber>
    </recommendedName>
</protein>
<organism evidence="17 18">
    <name type="scientific">Granulosicoccus antarcticus IMCC3135</name>
    <dbReference type="NCBI Taxonomy" id="1192854"/>
    <lineage>
        <taxon>Bacteria</taxon>
        <taxon>Pseudomonadati</taxon>
        <taxon>Pseudomonadota</taxon>
        <taxon>Gammaproteobacteria</taxon>
        <taxon>Chromatiales</taxon>
        <taxon>Granulosicoccaceae</taxon>
        <taxon>Granulosicoccus</taxon>
    </lineage>
</organism>
<accession>A0A2Z2NQT4</accession>
<keyword evidence="9 14" id="KW-0418">Kinase</keyword>
<keyword evidence="13 14" id="KW-0472">Membrane</keyword>
<keyword evidence="7 14" id="KW-0812">Transmembrane</keyword>
<dbReference type="InterPro" id="IPR005467">
    <property type="entry name" value="His_kinase_dom"/>
</dbReference>
<dbReference type="InterPro" id="IPR003594">
    <property type="entry name" value="HATPase_dom"/>
</dbReference>
<evidence type="ECO:0000256" key="5">
    <source>
        <dbReference type="ARBA" id="ARBA00022553"/>
    </source>
</evidence>
<name>A0A2Z2NQT4_9GAMM</name>
<dbReference type="PANTHER" id="PTHR45436">
    <property type="entry name" value="SENSOR HISTIDINE KINASE YKOH"/>
    <property type="match status" value="1"/>
</dbReference>
<dbReference type="PROSITE" id="PS50109">
    <property type="entry name" value="HIS_KIN"/>
    <property type="match status" value="1"/>
</dbReference>
<evidence type="ECO:0000256" key="12">
    <source>
        <dbReference type="ARBA" id="ARBA00023012"/>
    </source>
</evidence>
<keyword evidence="4 14" id="KW-0997">Cell inner membrane</keyword>
<dbReference type="InterPro" id="IPR003661">
    <property type="entry name" value="HisK_dim/P_dom"/>
</dbReference>
<dbReference type="PROSITE" id="PS50885">
    <property type="entry name" value="HAMP"/>
    <property type="match status" value="1"/>
</dbReference>
<dbReference type="SUPFAM" id="SSF47384">
    <property type="entry name" value="Homodimeric domain of signal transducing histidine kinase"/>
    <property type="match status" value="1"/>
</dbReference>
<dbReference type="GO" id="GO:0000155">
    <property type="term" value="F:phosphorelay sensor kinase activity"/>
    <property type="evidence" value="ECO:0007669"/>
    <property type="project" value="InterPro"/>
</dbReference>
<feature type="domain" description="Histidine kinase" evidence="15">
    <location>
        <begin position="232"/>
        <end position="446"/>
    </location>
</feature>
<comment type="subcellular location">
    <subcellularLocation>
        <location evidence="2 14">Cell inner membrane</location>
    </subcellularLocation>
</comment>
<dbReference type="CDD" id="cd00082">
    <property type="entry name" value="HisKA"/>
    <property type="match status" value="1"/>
</dbReference>
<proteinExistence type="predicted"/>
<evidence type="ECO:0000256" key="9">
    <source>
        <dbReference type="ARBA" id="ARBA00022777"/>
    </source>
</evidence>
<keyword evidence="5" id="KW-0597">Phosphoprotein</keyword>
<evidence type="ECO:0000256" key="14">
    <source>
        <dbReference type="RuleBase" id="RU364088"/>
    </source>
</evidence>
<keyword evidence="6 14" id="KW-0808">Transferase</keyword>
<comment type="function">
    <text evidence="14">Member of a two-component regulatory system.</text>
</comment>
<dbReference type="GO" id="GO:0005886">
    <property type="term" value="C:plasma membrane"/>
    <property type="evidence" value="ECO:0007669"/>
    <property type="project" value="UniProtKB-SubCell"/>
</dbReference>
<dbReference type="Gene3D" id="1.10.287.130">
    <property type="match status" value="1"/>
</dbReference>
<comment type="catalytic activity">
    <reaction evidence="1 14">
        <text>ATP + protein L-histidine = ADP + protein N-phospho-L-histidine.</text>
        <dbReference type="EC" id="2.7.13.3"/>
    </reaction>
</comment>
<keyword evidence="18" id="KW-1185">Reference proteome</keyword>
<evidence type="ECO:0000256" key="8">
    <source>
        <dbReference type="ARBA" id="ARBA00022741"/>
    </source>
</evidence>
<feature type="transmembrane region" description="Helical" evidence="14">
    <location>
        <begin position="20"/>
        <end position="43"/>
    </location>
</feature>
<dbReference type="PANTHER" id="PTHR45436:SF9">
    <property type="entry name" value="SENSOR PROTEIN"/>
    <property type="match status" value="1"/>
</dbReference>
<evidence type="ECO:0000256" key="3">
    <source>
        <dbReference type="ARBA" id="ARBA00022475"/>
    </source>
</evidence>
<keyword evidence="8 14" id="KW-0547">Nucleotide-binding</keyword>
<evidence type="ECO:0000256" key="6">
    <source>
        <dbReference type="ARBA" id="ARBA00022679"/>
    </source>
</evidence>
<dbReference type="OrthoDB" id="9804645at2"/>
<dbReference type="Gene3D" id="3.30.565.10">
    <property type="entry name" value="Histidine kinase-like ATPase, C-terminal domain"/>
    <property type="match status" value="1"/>
</dbReference>
<dbReference type="InterPro" id="IPR050428">
    <property type="entry name" value="TCS_sensor_his_kinase"/>
</dbReference>
<keyword evidence="11 14" id="KW-1133">Transmembrane helix</keyword>
<dbReference type="SMART" id="SM00387">
    <property type="entry name" value="HATPase_c"/>
    <property type="match status" value="1"/>
</dbReference>
<evidence type="ECO:0000256" key="1">
    <source>
        <dbReference type="ARBA" id="ARBA00000085"/>
    </source>
</evidence>
<evidence type="ECO:0000313" key="18">
    <source>
        <dbReference type="Proteomes" id="UP000250079"/>
    </source>
</evidence>
<dbReference type="EMBL" id="CP018632">
    <property type="protein sequence ID" value="ASJ73703.1"/>
    <property type="molecule type" value="Genomic_DNA"/>
</dbReference>
<evidence type="ECO:0000256" key="7">
    <source>
        <dbReference type="ARBA" id="ARBA00022692"/>
    </source>
</evidence>
<keyword evidence="12 14" id="KW-0902">Two-component regulatory system</keyword>
<evidence type="ECO:0000259" key="15">
    <source>
        <dbReference type="PROSITE" id="PS50109"/>
    </source>
</evidence>
<evidence type="ECO:0000256" key="4">
    <source>
        <dbReference type="ARBA" id="ARBA00022519"/>
    </source>
</evidence>
<dbReference type="SUPFAM" id="SSF55874">
    <property type="entry name" value="ATPase domain of HSP90 chaperone/DNA topoisomerase II/histidine kinase"/>
    <property type="match status" value="1"/>
</dbReference>
<keyword evidence="10 14" id="KW-0067">ATP-binding</keyword>
<evidence type="ECO:0000256" key="10">
    <source>
        <dbReference type="ARBA" id="ARBA00022840"/>
    </source>
</evidence>
<feature type="transmembrane region" description="Helical" evidence="14">
    <location>
        <begin position="143"/>
        <end position="170"/>
    </location>
</feature>
<evidence type="ECO:0000313" key="17">
    <source>
        <dbReference type="EMBL" id="ASJ73703.1"/>
    </source>
</evidence>
<dbReference type="InterPro" id="IPR036097">
    <property type="entry name" value="HisK_dim/P_sf"/>
</dbReference>
<gene>
    <name evidence="17" type="primary">czcS_2</name>
    <name evidence="17" type="ORF">IMCC3135_18120</name>
</gene>
<dbReference type="Pfam" id="PF02518">
    <property type="entry name" value="HATPase_c"/>
    <property type="match status" value="1"/>
</dbReference>
<sequence>MKLASSNSLSLGQRLSRWLALQVLISFTLVSLVVYLVIANYLTSRQASSLLEKQDIIEHLMVESRLDPNMDELRHQLDDFLAGHQELQVALRYQNGPVVYEGDDTFAGDPDVKEVSFVVPAFGGDTQPGLVTISVNQHADDELLHWLVFALTVASLLATIAVVYGVYWIVRHELKSVDSLVEQIDQLTASTLESRLDGSSLPTELQPLVLQFNDLLERLSSSYKQLENFNADVAHELNTPLTNLITSSELSLRTMQKGLVEGAVVGSNLEELHRMSEIIRSMLFLSKAERGSQARCEKVGSIAQIASEVIDYHEALLSESELEVQVKGDANGEFDVSLLKRALSNLLGNASEYATPESRIQVTISLLKEDCISVSVCNRGQTIDSQALALIFNRFYRSDIARSLSEKHHGLGLSIVAAIARMHGGHHFARSENGLTCIGFTLARHRGQDAVSAPDEELR</sequence>
<evidence type="ECO:0000256" key="2">
    <source>
        <dbReference type="ARBA" id="ARBA00004533"/>
    </source>
</evidence>
<dbReference type="Proteomes" id="UP000250079">
    <property type="component" value="Chromosome"/>
</dbReference>
<dbReference type="InterPro" id="IPR003660">
    <property type="entry name" value="HAMP_dom"/>
</dbReference>
<dbReference type="NCBIfam" id="TIGR01386">
    <property type="entry name" value="cztS_silS_copS"/>
    <property type="match status" value="1"/>
</dbReference>
<dbReference type="RefSeq" id="WP_088918845.1">
    <property type="nucleotide sequence ID" value="NZ_CP018632.1"/>
</dbReference>
<dbReference type="KEGG" id="gai:IMCC3135_18120"/>
<dbReference type="CDD" id="cd00075">
    <property type="entry name" value="HATPase"/>
    <property type="match status" value="1"/>
</dbReference>
<evidence type="ECO:0000259" key="16">
    <source>
        <dbReference type="PROSITE" id="PS50885"/>
    </source>
</evidence>
<dbReference type="InterPro" id="IPR036890">
    <property type="entry name" value="HATPase_C_sf"/>
</dbReference>
<feature type="domain" description="HAMP" evidence="16">
    <location>
        <begin position="171"/>
        <end position="224"/>
    </location>
</feature>
<dbReference type="EC" id="2.7.13.3" evidence="14"/>
<keyword evidence="3 14" id="KW-1003">Cell membrane</keyword>
<reference evidence="17 18" key="1">
    <citation type="submission" date="2016-12" db="EMBL/GenBank/DDBJ databases">
        <authorList>
            <person name="Song W.-J."/>
            <person name="Kurnit D.M."/>
        </authorList>
    </citation>
    <scope>NUCLEOTIDE SEQUENCE [LARGE SCALE GENOMIC DNA]</scope>
    <source>
        <strain evidence="17 18">IMCC3135</strain>
    </source>
</reference>
<evidence type="ECO:0000256" key="13">
    <source>
        <dbReference type="ARBA" id="ARBA00023136"/>
    </source>
</evidence>
<dbReference type="GO" id="GO:0005524">
    <property type="term" value="F:ATP binding"/>
    <property type="evidence" value="ECO:0007669"/>
    <property type="project" value="UniProtKB-KW"/>
</dbReference>